<name>M7NWS8_PNEMU</name>
<evidence type="ECO:0000256" key="1">
    <source>
        <dbReference type="ARBA" id="ARBA00001947"/>
    </source>
</evidence>
<dbReference type="FunFam" id="3.90.180.10:FF:000067">
    <property type="entry name" value="alcohol dehydrogenase 1-like isoform X1"/>
    <property type="match status" value="1"/>
</dbReference>
<dbReference type="GO" id="GO:0008270">
    <property type="term" value="F:zinc ion binding"/>
    <property type="evidence" value="ECO:0007669"/>
    <property type="project" value="InterPro"/>
</dbReference>
<dbReference type="FunFam" id="3.40.50.720:FF:000003">
    <property type="entry name" value="S-(hydroxymethyl)glutathione dehydrogenase"/>
    <property type="match status" value="1"/>
</dbReference>
<keyword evidence="5" id="KW-0520">NAD</keyword>
<dbReference type="Gene3D" id="3.90.180.10">
    <property type="entry name" value="Medium-chain alcohol dehydrogenases, catalytic domain"/>
    <property type="match status" value="1"/>
</dbReference>
<feature type="domain" description="Alcohol dehydrogenase-like C-terminal" evidence="7">
    <location>
        <begin position="203"/>
        <end position="337"/>
    </location>
</feature>
<feature type="domain" description="Alcohol dehydrogenase-like N-terminal" evidence="8">
    <location>
        <begin position="33"/>
        <end position="158"/>
    </location>
</feature>
<organism evidence="9 10">
    <name type="scientific">Pneumocystis murina (strain B123)</name>
    <name type="common">Mouse pneumocystis pneumonia agent</name>
    <name type="synonym">Pneumocystis carinii f. sp. muris</name>
    <dbReference type="NCBI Taxonomy" id="1069680"/>
    <lineage>
        <taxon>Eukaryota</taxon>
        <taxon>Fungi</taxon>
        <taxon>Dikarya</taxon>
        <taxon>Ascomycota</taxon>
        <taxon>Taphrinomycotina</taxon>
        <taxon>Pneumocystomycetes</taxon>
        <taxon>Pneumocystaceae</taxon>
        <taxon>Pneumocystis</taxon>
    </lineage>
</organism>
<accession>M7NWS8</accession>
<evidence type="ECO:0000259" key="7">
    <source>
        <dbReference type="Pfam" id="PF00107"/>
    </source>
</evidence>
<dbReference type="InterPro" id="IPR011032">
    <property type="entry name" value="GroES-like_sf"/>
</dbReference>
<dbReference type="SUPFAM" id="SSF51735">
    <property type="entry name" value="NAD(P)-binding Rossmann-fold domains"/>
    <property type="match status" value="1"/>
</dbReference>
<dbReference type="GO" id="GO:0051903">
    <property type="term" value="F:S-(hydroxymethyl)glutathione dehydrogenase [NAD(P)+] activity"/>
    <property type="evidence" value="ECO:0007669"/>
    <property type="project" value="TreeGrafter"/>
</dbReference>
<comment type="similarity">
    <text evidence="6">Belongs to the zinc-containing alcohol dehydrogenase family.</text>
</comment>
<evidence type="ECO:0000313" key="10">
    <source>
        <dbReference type="Proteomes" id="UP000011958"/>
    </source>
</evidence>
<gene>
    <name evidence="9" type="ORF">PNEG_00052</name>
</gene>
<dbReference type="InterPro" id="IPR013149">
    <property type="entry name" value="ADH-like_C"/>
</dbReference>
<dbReference type="OMA" id="SCYIGCG"/>
<dbReference type="HOGENOM" id="CLU_026673_14_0_1"/>
<sequence>MSNTKRIRCKAAIAWELGKELSYEEIEVLAPKAHEVRVKIIWSALCHTDVYTLMGKEEAKFPMILGHEGAGIVESVGKGVIDIKKGDHVLVLYIPECKMCKFCQSDKTNLCMKISETQARGTMPDGTTRFRANGREIFHFMGASTFSQYTVIPDISLVVISKEAPLDKICLLGCGITSGYGAATRSVKIDPGSTVAVFGIGCVGLSVIQGAVASRAKKIVAIDINSDKESWARKFVANTDFEFVNPLKMDVSIRDYLIEISDGGFDYTFDCTGNVHVMEQALEVSAKGWGKLCIIGSSLEGKKLCFAPFLVVTGRQIIGSAFGGIKGRSEIPQLVELYMKGQLKLDEYITHKKNIKTINEGFQIMKTGNCIRCICDMQNDS</sequence>
<dbReference type="GeneID" id="19893750"/>
<comment type="caution">
    <text evidence="9">The sequence shown here is derived from an EMBL/GenBank/DDBJ whole genome shotgun (WGS) entry which is preliminary data.</text>
</comment>
<comment type="cofactor">
    <cofactor evidence="1 6">
        <name>Zn(2+)</name>
        <dbReference type="ChEBI" id="CHEBI:29105"/>
    </cofactor>
</comment>
<dbReference type="Gene3D" id="3.40.50.720">
    <property type="entry name" value="NAD(P)-binding Rossmann-like Domain"/>
    <property type="match status" value="1"/>
</dbReference>
<proteinExistence type="inferred from homology"/>
<dbReference type="Pfam" id="PF00107">
    <property type="entry name" value="ADH_zinc_N"/>
    <property type="match status" value="1"/>
</dbReference>
<evidence type="ECO:0000256" key="5">
    <source>
        <dbReference type="ARBA" id="ARBA00023027"/>
    </source>
</evidence>
<dbReference type="Proteomes" id="UP000011958">
    <property type="component" value="Unassembled WGS sequence"/>
</dbReference>
<evidence type="ECO:0000259" key="8">
    <source>
        <dbReference type="Pfam" id="PF08240"/>
    </source>
</evidence>
<evidence type="ECO:0000256" key="6">
    <source>
        <dbReference type="RuleBase" id="RU361277"/>
    </source>
</evidence>
<evidence type="ECO:0000313" key="9">
    <source>
        <dbReference type="EMBL" id="EMR11611.1"/>
    </source>
</evidence>
<dbReference type="InterPro" id="IPR036291">
    <property type="entry name" value="NAD(P)-bd_dom_sf"/>
</dbReference>
<evidence type="ECO:0000256" key="4">
    <source>
        <dbReference type="ARBA" id="ARBA00023002"/>
    </source>
</evidence>
<dbReference type="PROSITE" id="PS00059">
    <property type="entry name" value="ADH_ZINC"/>
    <property type="match status" value="1"/>
</dbReference>
<keyword evidence="4" id="KW-0560">Oxidoreductase</keyword>
<dbReference type="OrthoDB" id="417550at2759"/>
<evidence type="ECO:0000256" key="2">
    <source>
        <dbReference type="ARBA" id="ARBA00022723"/>
    </source>
</evidence>
<dbReference type="EMBL" id="AFWA02000005">
    <property type="protein sequence ID" value="EMR11611.1"/>
    <property type="molecule type" value="Genomic_DNA"/>
</dbReference>
<evidence type="ECO:0008006" key="11">
    <source>
        <dbReference type="Google" id="ProtNLM"/>
    </source>
</evidence>
<dbReference type="Pfam" id="PF08240">
    <property type="entry name" value="ADH_N"/>
    <property type="match status" value="1"/>
</dbReference>
<dbReference type="eggNOG" id="KOG0022">
    <property type="taxonomic scope" value="Eukaryota"/>
</dbReference>
<dbReference type="STRING" id="1069680.M7NWS8"/>
<dbReference type="InterPro" id="IPR002328">
    <property type="entry name" value="ADH_Zn_CS"/>
</dbReference>
<dbReference type="PANTHER" id="PTHR43880">
    <property type="entry name" value="ALCOHOL DEHYDROGENASE"/>
    <property type="match status" value="1"/>
</dbReference>
<keyword evidence="10" id="KW-1185">Reference proteome</keyword>
<protein>
    <recommendedName>
        <fullName evidence="11">S-(hydroxymethyl)glutathione dehydrogenase</fullName>
    </recommendedName>
</protein>
<dbReference type="GO" id="GO:0046294">
    <property type="term" value="P:formaldehyde catabolic process"/>
    <property type="evidence" value="ECO:0007669"/>
    <property type="project" value="TreeGrafter"/>
</dbReference>
<dbReference type="AlphaFoldDB" id="M7NWS8"/>
<keyword evidence="2 6" id="KW-0479">Metal-binding</keyword>
<dbReference type="SUPFAM" id="SSF50129">
    <property type="entry name" value="GroES-like"/>
    <property type="match status" value="2"/>
</dbReference>
<dbReference type="RefSeq" id="XP_007871906.1">
    <property type="nucleotide sequence ID" value="XM_007873715.1"/>
</dbReference>
<dbReference type="GO" id="GO:0005829">
    <property type="term" value="C:cytosol"/>
    <property type="evidence" value="ECO:0007669"/>
    <property type="project" value="TreeGrafter"/>
</dbReference>
<dbReference type="PANTHER" id="PTHR43880:SF12">
    <property type="entry name" value="ALCOHOL DEHYDROGENASE CLASS-3"/>
    <property type="match status" value="1"/>
</dbReference>
<keyword evidence="3 6" id="KW-0862">Zinc</keyword>
<reference evidence="10" key="1">
    <citation type="journal article" date="2016" name="Nat. Commun.">
        <title>Genome analysis of three Pneumocystis species reveals adaptation mechanisms to life exclusively in mammalian hosts.</title>
        <authorList>
            <person name="Ma L."/>
            <person name="Chen Z."/>
            <person name="Huang D.W."/>
            <person name="Kutty G."/>
            <person name="Ishihara M."/>
            <person name="Wang H."/>
            <person name="Abouelleil A."/>
            <person name="Bishop L."/>
            <person name="Davey E."/>
            <person name="Deng R."/>
            <person name="Deng X."/>
            <person name="Fan L."/>
            <person name="Fantoni G."/>
            <person name="Fitzgerald M."/>
            <person name="Gogineni E."/>
            <person name="Goldberg J.M."/>
            <person name="Handley G."/>
            <person name="Hu X."/>
            <person name="Huber C."/>
            <person name="Jiao X."/>
            <person name="Jones K."/>
            <person name="Levin J.Z."/>
            <person name="Liu Y."/>
            <person name="Macdonald P."/>
            <person name="Melnikov A."/>
            <person name="Raley C."/>
            <person name="Sassi M."/>
            <person name="Sherman B.T."/>
            <person name="Song X."/>
            <person name="Sykes S."/>
            <person name="Tran B."/>
            <person name="Walsh L."/>
            <person name="Xia Y."/>
            <person name="Yang J."/>
            <person name="Young S."/>
            <person name="Zeng Q."/>
            <person name="Zheng X."/>
            <person name="Stephens R."/>
            <person name="Nusbaum C."/>
            <person name="Birren B.W."/>
            <person name="Azadi P."/>
            <person name="Lempicki R.A."/>
            <person name="Cuomo C.A."/>
            <person name="Kovacs J.A."/>
        </authorList>
    </citation>
    <scope>NUCLEOTIDE SEQUENCE [LARGE SCALE GENOMIC DNA]</scope>
    <source>
        <strain evidence="10">B123</strain>
    </source>
</reference>
<evidence type="ECO:0000256" key="3">
    <source>
        <dbReference type="ARBA" id="ARBA00022833"/>
    </source>
</evidence>
<dbReference type="InterPro" id="IPR013154">
    <property type="entry name" value="ADH-like_N"/>
</dbReference>
<dbReference type="VEuPathDB" id="FungiDB:PNEG_00052"/>